<keyword evidence="5 6" id="KW-0472">Membrane</keyword>
<dbReference type="GO" id="GO:0005886">
    <property type="term" value="C:plasma membrane"/>
    <property type="evidence" value="ECO:0007669"/>
    <property type="project" value="UniProtKB-SubCell"/>
</dbReference>
<comment type="subcellular location">
    <subcellularLocation>
        <location evidence="1">Cell membrane</location>
        <topology evidence="1">Multi-pass membrane protein</topology>
    </subcellularLocation>
</comment>
<keyword evidence="4 6" id="KW-1133">Transmembrane helix</keyword>
<organism evidence="8 9">
    <name type="scientific">Thalassobaculum litoreum DSM 18839</name>
    <dbReference type="NCBI Taxonomy" id="1123362"/>
    <lineage>
        <taxon>Bacteria</taxon>
        <taxon>Pseudomonadati</taxon>
        <taxon>Pseudomonadota</taxon>
        <taxon>Alphaproteobacteria</taxon>
        <taxon>Rhodospirillales</taxon>
        <taxon>Thalassobaculaceae</taxon>
        <taxon>Thalassobaculum</taxon>
    </lineage>
</organism>
<feature type="transmembrane region" description="Helical" evidence="6">
    <location>
        <begin position="139"/>
        <end position="159"/>
    </location>
</feature>
<dbReference type="Pfam" id="PF07690">
    <property type="entry name" value="MFS_1"/>
    <property type="match status" value="1"/>
</dbReference>
<dbReference type="AlphaFoldDB" id="A0A8G2F285"/>
<feature type="transmembrane region" description="Helical" evidence="6">
    <location>
        <begin position="225"/>
        <end position="248"/>
    </location>
</feature>
<dbReference type="InterPro" id="IPR050189">
    <property type="entry name" value="MFS_Efflux_Transporters"/>
</dbReference>
<evidence type="ECO:0000256" key="1">
    <source>
        <dbReference type="ARBA" id="ARBA00004651"/>
    </source>
</evidence>
<feature type="transmembrane region" description="Helical" evidence="6">
    <location>
        <begin position="80"/>
        <end position="98"/>
    </location>
</feature>
<feature type="transmembrane region" description="Helical" evidence="6">
    <location>
        <begin position="388"/>
        <end position="406"/>
    </location>
</feature>
<comment type="caution">
    <text evidence="8">The sequence shown here is derived from an EMBL/GenBank/DDBJ whole genome shotgun (WGS) entry which is preliminary data.</text>
</comment>
<dbReference type="RefSeq" id="WP_093149048.1">
    <property type="nucleotide sequence ID" value="NZ_FNBW01000003.1"/>
</dbReference>
<feature type="transmembrane region" description="Helical" evidence="6">
    <location>
        <begin position="314"/>
        <end position="334"/>
    </location>
</feature>
<evidence type="ECO:0000256" key="2">
    <source>
        <dbReference type="ARBA" id="ARBA00022475"/>
    </source>
</evidence>
<evidence type="ECO:0000259" key="7">
    <source>
        <dbReference type="PROSITE" id="PS50850"/>
    </source>
</evidence>
<dbReference type="PROSITE" id="PS50850">
    <property type="entry name" value="MFS"/>
    <property type="match status" value="1"/>
</dbReference>
<dbReference type="PANTHER" id="PTHR43124">
    <property type="entry name" value="PURINE EFFLUX PUMP PBUE"/>
    <property type="match status" value="1"/>
</dbReference>
<dbReference type="GO" id="GO:0022857">
    <property type="term" value="F:transmembrane transporter activity"/>
    <property type="evidence" value="ECO:0007669"/>
    <property type="project" value="InterPro"/>
</dbReference>
<dbReference type="Gene3D" id="1.20.1250.20">
    <property type="entry name" value="MFS general substrate transporter like domains"/>
    <property type="match status" value="2"/>
</dbReference>
<feature type="domain" description="Major facilitator superfamily (MFS) profile" evidence="7">
    <location>
        <begin position="13"/>
        <end position="409"/>
    </location>
</feature>
<evidence type="ECO:0000256" key="3">
    <source>
        <dbReference type="ARBA" id="ARBA00022692"/>
    </source>
</evidence>
<dbReference type="Proteomes" id="UP000198615">
    <property type="component" value="Unassembled WGS sequence"/>
</dbReference>
<protein>
    <submittedName>
        <fullName evidence="8">Predicted arabinose efflux permease, MFS family</fullName>
    </submittedName>
</protein>
<feature type="transmembrane region" description="Helical" evidence="6">
    <location>
        <begin position="260"/>
        <end position="278"/>
    </location>
</feature>
<accession>A0A8G2F285</accession>
<reference evidence="8 9" key="1">
    <citation type="submission" date="2016-10" db="EMBL/GenBank/DDBJ databases">
        <authorList>
            <person name="Varghese N."/>
            <person name="Submissions S."/>
        </authorList>
    </citation>
    <scope>NUCLEOTIDE SEQUENCE [LARGE SCALE GENOMIC DNA]</scope>
    <source>
        <strain evidence="8 9">DSM 18839</strain>
    </source>
</reference>
<evidence type="ECO:0000313" key="8">
    <source>
        <dbReference type="EMBL" id="SDF42830.1"/>
    </source>
</evidence>
<gene>
    <name evidence="8" type="ORF">SAMN05660686_01305</name>
</gene>
<feature type="transmembrane region" description="Helical" evidence="6">
    <location>
        <begin position="12"/>
        <end position="31"/>
    </location>
</feature>
<proteinExistence type="predicted"/>
<dbReference type="OrthoDB" id="272777at2"/>
<dbReference type="EMBL" id="FNBW01000003">
    <property type="protein sequence ID" value="SDF42830.1"/>
    <property type="molecule type" value="Genomic_DNA"/>
</dbReference>
<dbReference type="InterPro" id="IPR036259">
    <property type="entry name" value="MFS_trans_sf"/>
</dbReference>
<keyword evidence="9" id="KW-1185">Reference proteome</keyword>
<dbReference type="SUPFAM" id="SSF103473">
    <property type="entry name" value="MFS general substrate transporter"/>
    <property type="match status" value="1"/>
</dbReference>
<dbReference type="InterPro" id="IPR020846">
    <property type="entry name" value="MFS_dom"/>
</dbReference>
<name>A0A8G2F285_9PROT</name>
<dbReference type="InterPro" id="IPR011701">
    <property type="entry name" value="MFS"/>
</dbReference>
<feature type="transmembrane region" description="Helical" evidence="6">
    <location>
        <begin position="110"/>
        <end position="127"/>
    </location>
</feature>
<dbReference type="CDD" id="cd06174">
    <property type="entry name" value="MFS"/>
    <property type="match status" value="1"/>
</dbReference>
<feature type="transmembrane region" description="Helical" evidence="6">
    <location>
        <begin position="346"/>
        <end position="368"/>
    </location>
</feature>
<evidence type="ECO:0000256" key="4">
    <source>
        <dbReference type="ARBA" id="ARBA00022989"/>
    </source>
</evidence>
<feature type="transmembrane region" description="Helical" evidence="6">
    <location>
        <begin position="290"/>
        <end position="308"/>
    </location>
</feature>
<evidence type="ECO:0000256" key="5">
    <source>
        <dbReference type="ARBA" id="ARBA00023136"/>
    </source>
</evidence>
<keyword evidence="3 6" id="KW-0812">Transmembrane</keyword>
<evidence type="ECO:0000256" key="6">
    <source>
        <dbReference type="SAM" id="Phobius"/>
    </source>
</evidence>
<sequence length="414" mass="43667">MSEWHPDDRRALRNILILLGSFFVIVQINRSAGGVLANYLGSHRGLSPTDIGTVMGAMFFASALVQLPTGLLFDRIGAKRTLVAMGLVAVCGIVLFAVAENTWALVTGRFMIGLGHGGVITAVYLIAMGWAPPDRVAQATASLVGIAGGIGGVMATAPLELLLSEVGLTTTFLVVAALTLAFTIVIQFTVRDGPASGGVRRDPETFAQSLAGLWEVIRMPELRRIYVMGFCFTAPFMTIGGLWAGPYFTDVQGLSHEQASLALLIMVVALHVGTFLYGPLERFAASRKRLILWAVALEVACLGVLAIWPAAPIYVAGPILFVFGCVAPFFVVLASHARGFVPPHRAGRAITTINLAGLTGVFVLQTATGGAIDWVQTTGGAAETGHRIVFGLVIAALTLSALAYAGQPEKPVER</sequence>
<keyword evidence="2" id="KW-1003">Cell membrane</keyword>
<feature type="transmembrane region" description="Helical" evidence="6">
    <location>
        <begin position="51"/>
        <end position="73"/>
    </location>
</feature>
<evidence type="ECO:0000313" key="9">
    <source>
        <dbReference type="Proteomes" id="UP000198615"/>
    </source>
</evidence>
<dbReference type="PANTHER" id="PTHR43124:SF3">
    <property type="entry name" value="CHLORAMPHENICOL EFFLUX PUMP RV0191"/>
    <property type="match status" value="1"/>
</dbReference>
<feature type="transmembrane region" description="Helical" evidence="6">
    <location>
        <begin position="171"/>
        <end position="190"/>
    </location>
</feature>